<name>A0A9W9XEI2_9EURO</name>
<sequence>MGSMWDQYDVQLESNGTGYPGDPIVIEESRVWTTVVYLLGGHLDAQPLGTGSHPKARPQIEEKPRM</sequence>
<reference evidence="2" key="1">
    <citation type="submission" date="2022-12" db="EMBL/GenBank/DDBJ databases">
        <authorList>
            <person name="Petersen C."/>
        </authorList>
    </citation>
    <scope>NUCLEOTIDE SEQUENCE</scope>
    <source>
        <strain evidence="2">IBT 30728</strain>
    </source>
</reference>
<organism evidence="2 3">
    <name type="scientific">Penicillium diatomitis</name>
    <dbReference type="NCBI Taxonomy" id="2819901"/>
    <lineage>
        <taxon>Eukaryota</taxon>
        <taxon>Fungi</taxon>
        <taxon>Dikarya</taxon>
        <taxon>Ascomycota</taxon>
        <taxon>Pezizomycotina</taxon>
        <taxon>Eurotiomycetes</taxon>
        <taxon>Eurotiomycetidae</taxon>
        <taxon>Eurotiales</taxon>
        <taxon>Aspergillaceae</taxon>
        <taxon>Penicillium</taxon>
    </lineage>
</organism>
<comment type="caution">
    <text evidence="2">The sequence shown here is derived from an EMBL/GenBank/DDBJ whole genome shotgun (WGS) entry which is preliminary data.</text>
</comment>
<gene>
    <name evidence="2" type="ORF">N7539_004656</name>
</gene>
<feature type="region of interest" description="Disordered" evidence="1">
    <location>
        <begin position="43"/>
        <end position="66"/>
    </location>
</feature>
<evidence type="ECO:0000313" key="2">
    <source>
        <dbReference type="EMBL" id="KAJ5489766.1"/>
    </source>
</evidence>
<dbReference type="EMBL" id="JAPWDQ010000004">
    <property type="protein sequence ID" value="KAJ5489766.1"/>
    <property type="molecule type" value="Genomic_DNA"/>
</dbReference>
<dbReference type="AlphaFoldDB" id="A0A9W9XEI2"/>
<reference evidence="2" key="2">
    <citation type="journal article" date="2023" name="IMA Fungus">
        <title>Comparative genomic study of the Penicillium genus elucidates a diverse pangenome and 15 lateral gene transfer events.</title>
        <authorList>
            <person name="Petersen C."/>
            <person name="Sorensen T."/>
            <person name="Nielsen M.R."/>
            <person name="Sondergaard T.E."/>
            <person name="Sorensen J.L."/>
            <person name="Fitzpatrick D.A."/>
            <person name="Frisvad J.C."/>
            <person name="Nielsen K.L."/>
        </authorList>
    </citation>
    <scope>NUCLEOTIDE SEQUENCE</scope>
    <source>
        <strain evidence="2">IBT 30728</strain>
    </source>
</reference>
<protein>
    <submittedName>
        <fullName evidence="2">Uncharacterized protein</fullName>
    </submittedName>
</protein>
<keyword evidence="3" id="KW-1185">Reference proteome</keyword>
<proteinExistence type="predicted"/>
<feature type="region of interest" description="Disordered" evidence="1">
    <location>
        <begin position="1"/>
        <end position="20"/>
    </location>
</feature>
<evidence type="ECO:0000256" key="1">
    <source>
        <dbReference type="SAM" id="MobiDB-lite"/>
    </source>
</evidence>
<dbReference type="RefSeq" id="XP_056791799.1">
    <property type="nucleotide sequence ID" value="XM_056934258.1"/>
</dbReference>
<evidence type="ECO:0000313" key="3">
    <source>
        <dbReference type="Proteomes" id="UP001148312"/>
    </source>
</evidence>
<accession>A0A9W9XEI2</accession>
<dbReference type="Proteomes" id="UP001148312">
    <property type="component" value="Unassembled WGS sequence"/>
</dbReference>
<dbReference type="GeneID" id="81624507"/>